<evidence type="ECO:0000313" key="3">
    <source>
        <dbReference type="EMBL" id="TKD06241.1"/>
    </source>
</evidence>
<evidence type="ECO:0000256" key="2">
    <source>
        <dbReference type="SAM" id="Phobius"/>
    </source>
</evidence>
<dbReference type="AlphaFoldDB" id="A0A4U1JAA7"/>
<sequence length="334" mass="34577">MSGAGSSGSRQGAERGVIAEAATLYAPALPGQAPRARPAPPRRSRGVQAVILAGVGLVCVVGIVVLAVMLRGTGPIDALEQSSSVAEVHDAGSAQDAAPVIAASTPVATKEPTPATNNHASAEELSAAREKGPAALATLAERYAEDPAVLKALVSAYTREKANYAKAMTTVRKLLAVAPDMARDPDVKQALLIVANGPVDVAATALDIMGTEMGARGPELLYELLSASGLGKFPKERATRLLADPKVKEIAGPGLLIANDLRAATGCDRKKLFTRAAKEGDERALGHLKPLLATKGCSWHRQTDCFACLGDRKELRATIDAITKRVEQASASGN</sequence>
<dbReference type="RefSeq" id="WP_136930669.1">
    <property type="nucleotide sequence ID" value="NZ_SSMQ01000020.1"/>
</dbReference>
<evidence type="ECO:0000256" key="1">
    <source>
        <dbReference type="SAM" id="MobiDB-lite"/>
    </source>
</evidence>
<dbReference type="Proteomes" id="UP000309215">
    <property type="component" value="Unassembled WGS sequence"/>
</dbReference>
<name>A0A4U1JAA7_9BACT</name>
<organism evidence="3 4">
    <name type="scientific">Polyangium fumosum</name>
    <dbReference type="NCBI Taxonomy" id="889272"/>
    <lineage>
        <taxon>Bacteria</taxon>
        <taxon>Pseudomonadati</taxon>
        <taxon>Myxococcota</taxon>
        <taxon>Polyangia</taxon>
        <taxon>Polyangiales</taxon>
        <taxon>Polyangiaceae</taxon>
        <taxon>Polyangium</taxon>
    </lineage>
</organism>
<evidence type="ECO:0000313" key="4">
    <source>
        <dbReference type="Proteomes" id="UP000309215"/>
    </source>
</evidence>
<feature type="transmembrane region" description="Helical" evidence="2">
    <location>
        <begin position="49"/>
        <end position="70"/>
    </location>
</feature>
<keyword evidence="2" id="KW-0472">Membrane</keyword>
<reference evidence="3 4" key="1">
    <citation type="submission" date="2019-04" db="EMBL/GenBank/DDBJ databases">
        <authorList>
            <person name="Li Y."/>
            <person name="Wang J."/>
        </authorList>
    </citation>
    <scope>NUCLEOTIDE SEQUENCE [LARGE SCALE GENOMIC DNA]</scope>
    <source>
        <strain evidence="3 4">DSM 14668</strain>
    </source>
</reference>
<protein>
    <submittedName>
        <fullName evidence="3">Uncharacterized protein</fullName>
    </submittedName>
</protein>
<dbReference type="EMBL" id="SSMQ01000020">
    <property type="protein sequence ID" value="TKD06241.1"/>
    <property type="molecule type" value="Genomic_DNA"/>
</dbReference>
<proteinExistence type="predicted"/>
<accession>A0A4U1JAA7</accession>
<keyword evidence="4" id="KW-1185">Reference proteome</keyword>
<keyword evidence="2" id="KW-0812">Transmembrane</keyword>
<feature type="region of interest" description="Disordered" evidence="1">
    <location>
        <begin position="106"/>
        <end position="127"/>
    </location>
</feature>
<gene>
    <name evidence="3" type="ORF">E8A74_20165</name>
</gene>
<dbReference type="OrthoDB" id="5517412at2"/>
<comment type="caution">
    <text evidence="3">The sequence shown here is derived from an EMBL/GenBank/DDBJ whole genome shotgun (WGS) entry which is preliminary data.</text>
</comment>
<keyword evidence="2" id="KW-1133">Transmembrane helix</keyword>